<dbReference type="WBParaSite" id="GPUH_0001389201-mRNA-1">
    <property type="protein sequence ID" value="GPUH_0001389201-mRNA-1"/>
    <property type="gene ID" value="GPUH_0001389201"/>
</dbReference>
<dbReference type="GO" id="GO:0036503">
    <property type="term" value="P:ERAD pathway"/>
    <property type="evidence" value="ECO:0007669"/>
    <property type="project" value="TreeGrafter"/>
</dbReference>
<dbReference type="AlphaFoldDB" id="A0A183DYT6"/>
<dbReference type="GO" id="GO:0006986">
    <property type="term" value="P:response to unfolded protein"/>
    <property type="evidence" value="ECO:0007669"/>
    <property type="project" value="InterPro"/>
</dbReference>
<sequence length="188" mass="21488">MVEDGTGVPRLVSLSSCPGFCGRQAFTWSPGNITYSDCQACNWGYRSIDKLLCSSCVDLLPLYDWLYLIFPFSIRQHLFLQHLSCLLECVVSALFTVLIMPPRGSPLLYGCAKSSLREWYPIFYNPVVNHSHTMRCAQEIVFPLLREYWLAYESSNHLQMTVFGKENTNIFGIKIFINLSRKAAEDSH</sequence>
<dbReference type="GO" id="GO:0031625">
    <property type="term" value="F:ubiquitin protein ligase binding"/>
    <property type="evidence" value="ECO:0007669"/>
    <property type="project" value="TreeGrafter"/>
</dbReference>
<evidence type="ECO:0000313" key="1">
    <source>
        <dbReference type="EMBL" id="VDN23163.1"/>
    </source>
</evidence>
<reference evidence="3" key="1">
    <citation type="submission" date="2016-06" db="UniProtKB">
        <authorList>
            <consortium name="WormBaseParasite"/>
        </authorList>
    </citation>
    <scope>IDENTIFICATION</scope>
</reference>
<dbReference type="GO" id="GO:0016020">
    <property type="term" value="C:membrane"/>
    <property type="evidence" value="ECO:0007669"/>
    <property type="project" value="InterPro"/>
</dbReference>
<proteinExistence type="predicted"/>
<keyword evidence="2" id="KW-1185">Reference proteome</keyword>
<dbReference type="OrthoDB" id="5920264at2759"/>
<evidence type="ECO:0000313" key="2">
    <source>
        <dbReference type="Proteomes" id="UP000271098"/>
    </source>
</evidence>
<evidence type="ECO:0000313" key="3">
    <source>
        <dbReference type="WBParaSite" id="GPUH_0001389201-mRNA-1"/>
    </source>
</evidence>
<accession>A0A183DYT6</accession>
<protein>
    <submittedName>
        <fullName evidence="3">Ephrin_rec_like domain-containing protein</fullName>
    </submittedName>
</protein>
<name>A0A183DYT6_9BILA</name>
<dbReference type="PANTHER" id="PTHR12740:SF4">
    <property type="entry name" value="JNK1_MAPK8-ASSOCIATED MEMBRANE PROTEIN"/>
    <property type="match status" value="1"/>
</dbReference>
<dbReference type="PANTHER" id="PTHR12740">
    <property type="entry name" value="JNK1/MAPK8-ASSOCIATED MEMBRANE PROTEIN"/>
    <property type="match status" value="1"/>
</dbReference>
<organism evidence="3">
    <name type="scientific">Gongylonema pulchrum</name>
    <dbReference type="NCBI Taxonomy" id="637853"/>
    <lineage>
        <taxon>Eukaryota</taxon>
        <taxon>Metazoa</taxon>
        <taxon>Ecdysozoa</taxon>
        <taxon>Nematoda</taxon>
        <taxon>Chromadorea</taxon>
        <taxon>Rhabditida</taxon>
        <taxon>Spirurina</taxon>
        <taxon>Spiruromorpha</taxon>
        <taxon>Spiruroidea</taxon>
        <taxon>Gongylonematidae</taxon>
        <taxon>Gongylonema</taxon>
    </lineage>
</organism>
<dbReference type="Proteomes" id="UP000271098">
    <property type="component" value="Unassembled WGS sequence"/>
</dbReference>
<reference evidence="1 2" key="2">
    <citation type="submission" date="2018-11" db="EMBL/GenBank/DDBJ databases">
        <authorList>
            <consortium name="Pathogen Informatics"/>
        </authorList>
    </citation>
    <scope>NUCLEOTIDE SEQUENCE [LARGE SCALE GENOMIC DNA]</scope>
</reference>
<gene>
    <name evidence="1" type="ORF">GPUH_LOCUS13877</name>
</gene>
<dbReference type="InterPro" id="IPR008485">
    <property type="entry name" value="JAMP"/>
</dbReference>
<dbReference type="Pfam" id="PF05571">
    <property type="entry name" value="JAMP"/>
    <property type="match status" value="1"/>
</dbReference>
<dbReference type="EMBL" id="UYRT01080670">
    <property type="protein sequence ID" value="VDN23163.1"/>
    <property type="molecule type" value="Genomic_DNA"/>
</dbReference>